<evidence type="ECO:0000256" key="10">
    <source>
        <dbReference type="ARBA" id="ARBA00023136"/>
    </source>
</evidence>
<dbReference type="GO" id="GO:0005634">
    <property type="term" value="C:nucleus"/>
    <property type="evidence" value="ECO:0007669"/>
    <property type="project" value="UniProtKB-SubCell"/>
</dbReference>
<dbReference type="CDD" id="cd04048">
    <property type="entry name" value="C2A_Copine"/>
    <property type="match status" value="1"/>
</dbReference>
<dbReference type="STRING" id="554055.A0A2P6VP24"/>
<dbReference type="InterPro" id="IPR036465">
    <property type="entry name" value="vWFA_dom_sf"/>
</dbReference>
<evidence type="ECO:0000256" key="1">
    <source>
        <dbReference type="ARBA" id="ARBA00004123"/>
    </source>
</evidence>
<name>A0A2P6VP24_9CHLO</name>
<comment type="caution">
    <text evidence="14">The sequence shown here is derived from an EMBL/GenBank/DDBJ whole genome shotgun (WGS) entry which is preliminary data.</text>
</comment>
<feature type="domain" description="C2" evidence="13">
    <location>
        <begin position="131"/>
        <end position="256"/>
    </location>
</feature>
<accession>A0A2P6VP24</accession>
<dbReference type="GO" id="GO:0005886">
    <property type="term" value="C:plasma membrane"/>
    <property type="evidence" value="ECO:0007669"/>
    <property type="project" value="UniProtKB-SubCell"/>
</dbReference>
<dbReference type="InterPro" id="IPR035892">
    <property type="entry name" value="C2_domain_sf"/>
</dbReference>
<dbReference type="Pfam" id="PF07002">
    <property type="entry name" value="Copine"/>
    <property type="match status" value="1"/>
</dbReference>
<evidence type="ECO:0000313" key="14">
    <source>
        <dbReference type="EMBL" id="PSC75848.1"/>
    </source>
</evidence>
<feature type="region of interest" description="Disordered" evidence="12">
    <location>
        <begin position="549"/>
        <end position="574"/>
    </location>
</feature>
<dbReference type="InterPro" id="IPR002035">
    <property type="entry name" value="VWF_A"/>
</dbReference>
<dbReference type="GO" id="GO:0005544">
    <property type="term" value="F:calcium-dependent phospholipid binding"/>
    <property type="evidence" value="ECO:0007669"/>
    <property type="project" value="InterPro"/>
</dbReference>
<keyword evidence="5" id="KW-1003">Cell membrane</keyword>
<dbReference type="SMART" id="SM00239">
    <property type="entry name" value="C2"/>
    <property type="match status" value="2"/>
</dbReference>
<dbReference type="GO" id="GO:0071277">
    <property type="term" value="P:cellular response to calcium ion"/>
    <property type="evidence" value="ECO:0007669"/>
    <property type="project" value="TreeGrafter"/>
</dbReference>
<dbReference type="PROSITE" id="PS50004">
    <property type="entry name" value="C2"/>
    <property type="match status" value="2"/>
</dbReference>
<protein>
    <submittedName>
        <fullName evidence="14">Copine-3</fullName>
    </submittedName>
</protein>
<dbReference type="AlphaFoldDB" id="A0A2P6VP24"/>
<dbReference type="SUPFAM" id="SSF49562">
    <property type="entry name" value="C2 domain (Calcium/lipid-binding domain, CaLB)"/>
    <property type="match status" value="2"/>
</dbReference>
<dbReference type="GO" id="GO:0005737">
    <property type="term" value="C:cytoplasm"/>
    <property type="evidence" value="ECO:0007669"/>
    <property type="project" value="UniProtKB-SubCell"/>
</dbReference>
<evidence type="ECO:0000256" key="5">
    <source>
        <dbReference type="ARBA" id="ARBA00022475"/>
    </source>
</evidence>
<keyword evidence="8" id="KW-0677">Repeat</keyword>
<evidence type="ECO:0000256" key="8">
    <source>
        <dbReference type="ARBA" id="ARBA00022737"/>
    </source>
</evidence>
<organism evidence="14 15">
    <name type="scientific">Micractinium conductrix</name>
    <dbReference type="NCBI Taxonomy" id="554055"/>
    <lineage>
        <taxon>Eukaryota</taxon>
        <taxon>Viridiplantae</taxon>
        <taxon>Chlorophyta</taxon>
        <taxon>core chlorophytes</taxon>
        <taxon>Trebouxiophyceae</taxon>
        <taxon>Chlorellales</taxon>
        <taxon>Chlorellaceae</taxon>
        <taxon>Chlorella clade</taxon>
        <taxon>Micractinium</taxon>
    </lineage>
</organism>
<evidence type="ECO:0000256" key="3">
    <source>
        <dbReference type="ARBA" id="ARBA00004496"/>
    </source>
</evidence>
<proteinExistence type="inferred from homology"/>
<dbReference type="Proteomes" id="UP000239649">
    <property type="component" value="Unassembled WGS sequence"/>
</dbReference>
<evidence type="ECO:0000256" key="12">
    <source>
        <dbReference type="SAM" id="MobiDB-lite"/>
    </source>
</evidence>
<dbReference type="OrthoDB" id="5855668at2759"/>
<dbReference type="EMBL" id="LHPF02000002">
    <property type="protein sequence ID" value="PSC75848.1"/>
    <property type="molecule type" value="Genomic_DNA"/>
</dbReference>
<dbReference type="SUPFAM" id="SSF53300">
    <property type="entry name" value="vWA-like"/>
    <property type="match status" value="1"/>
</dbReference>
<comment type="similarity">
    <text evidence="4">Belongs to the copine family.</text>
</comment>
<keyword evidence="6" id="KW-0963">Cytoplasm</keyword>
<dbReference type="InterPro" id="IPR037768">
    <property type="entry name" value="C2B_Copine"/>
</dbReference>
<keyword evidence="9" id="KW-0106">Calcium</keyword>
<gene>
    <name evidence="14" type="ORF">C2E20_1570</name>
</gene>
<dbReference type="InterPro" id="IPR045052">
    <property type="entry name" value="Copine"/>
</dbReference>
<dbReference type="GO" id="GO:0046872">
    <property type="term" value="F:metal ion binding"/>
    <property type="evidence" value="ECO:0007669"/>
    <property type="project" value="UniProtKB-KW"/>
</dbReference>
<evidence type="ECO:0000313" key="15">
    <source>
        <dbReference type="Proteomes" id="UP000239649"/>
    </source>
</evidence>
<dbReference type="FunFam" id="2.60.40.150:FF:000042">
    <property type="entry name" value="Copine 3"/>
    <property type="match status" value="1"/>
</dbReference>
<reference evidence="14 15" key="1">
    <citation type="journal article" date="2018" name="Plant J.">
        <title>Genome sequences of Chlorella sorokiniana UTEX 1602 and Micractinium conductrix SAG 241.80: implications to maltose excretion by a green alga.</title>
        <authorList>
            <person name="Arriola M.B."/>
            <person name="Velmurugan N."/>
            <person name="Zhang Y."/>
            <person name="Plunkett M.H."/>
            <person name="Hondzo H."/>
            <person name="Barney B.M."/>
        </authorList>
    </citation>
    <scope>NUCLEOTIDE SEQUENCE [LARGE SCALE GENOMIC DNA]</scope>
    <source>
        <strain evidence="14 15">SAG 241.80</strain>
    </source>
</reference>
<dbReference type="Gene3D" id="2.60.40.150">
    <property type="entry name" value="C2 domain"/>
    <property type="match status" value="2"/>
</dbReference>
<dbReference type="SMART" id="SM00327">
    <property type="entry name" value="VWA"/>
    <property type="match status" value="1"/>
</dbReference>
<dbReference type="Pfam" id="PF00168">
    <property type="entry name" value="C2"/>
    <property type="match status" value="2"/>
</dbReference>
<comment type="subcellular location">
    <subcellularLocation>
        <location evidence="2">Cell membrane</location>
    </subcellularLocation>
    <subcellularLocation>
        <location evidence="3">Cytoplasm</location>
    </subcellularLocation>
    <subcellularLocation>
        <location evidence="1">Nucleus</location>
    </subcellularLocation>
</comment>
<sequence>MLGAATSSLVEIAVSCRGLPDRDVLSKSDPMAVLSIGDPRGAAWSEVARTDVVANSLNPVFRKPFTATYQFEKLQPARLLVYDVDVKAGDPAALRLEQQDFLAQGSFLLSDLLTAAGQTLTLALSDARGRPLPGCSATLSAEQLPNTNAVVEMTLAAVKLDNKDMFGKSDPFVRISKARETGAWVPVLKTEVINNNLNPTWRPFKASMAQLCNCDPQRPLLLEVFDHDDVGSHDMIGSCQTSLAGLQAAAAAGQGFALVDPKKAGKPGYTSSGTLLIRGITVTPRPSFLDYIQGGLTLNFLVAIDFTASNRDPRDPNSLHYLGQSTTQYEDAISAVGMVLEHYDTDKRFPTYGFGAGLPPSFTASHCFALNGNPSDPEVEGMQGILQAYRQALNSVRLSGPTLFAPVIQTAAQLAAQPSHHPQYFVLMILTDGVIMDMANTLTALVDASGLPLSLLIVGVGNEDFSSMEVLDGDTVRIRAPGGRPAVRDSVQFCEFRPNQRDTVEGLAAKLLAELPGQVVEYFHDMQHMPPPRPPPAMGVAKLDGVAEGTPAVGLPQKGSAAAAPSSGNPFPKI</sequence>
<evidence type="ECO:0000256" key="7">
    <source>
        <dbReference type="ARBA" id="ARBA00022723"/>
    </source>
</evidence>
<keyword evidence="7" id="KW-0479">Metal-binding</keyword>
<keyword evidence="11" id="KW-0539">Nucleus</keyword>
<evidence type="ECO:0000256" key="4">
    <source>
        <dbReference type="ARBA" id="ARBA00009048"/>
    </source>
</evidence>
<evidence type="ECO:0000259" key="13">
    <source>
        <dbReference type="PROSITE" id="PS50004"/>
    </source>
</evidence>
<dbReference type="InterPro" id="IPR010734">
    <property type="entry name" value="Copine_C"/>
</dbReference>
<evidence type="ECO:0000256" key="2">
    <source>
        <dbReference type="ARBA" id="ARBA00004236"/>
    </source>
</evidence>
<feature type="domain" description="C2" evidence="13">
    <location>
        <begin position="1"/>
        <end position="122"/>
    </location>
</feature>
<dbReference type="PANTHER" id="PTHR10857">
    <property type="entry name" value="COPINE"/>
    <property type="match status" value="1"/>
</dbReference>
<keyword evidence="15" id="KW-1185">Reference proteome</keyword>
<dbReference type="PANTHER" id="PTHR10857:SF106">
    <property type="entry name" value="C2 DOMAIN-CONTAINING PROTEIN"/>
    <property type="match status" value="1"/>
</dbReference>
<dbReference type="CDD" id="cd04047">
    <property type="entry name" value="C2B_Copine"/>
    <property type="match status" value="1"/>
</dbReference>
<dbReference type="InterPro" id="IPR000008">
    <property type="entry name" value="C2_dom"/>
</dbReference>
<keyword evidence="10" id="KW-0472">Membrane</keyword>
<evidence type="ECO:0000256" key="11">
    <source>
        <dbReference type="ARBA" id="ARBA00023242"/>
    </source>
</evidence>
<evidence type="ECO:0000256" key="9">
    <source>
        <dbReference type="ARBA" id="ARBA00022837"/>
    </source>
</evidence>
<evidence type="ECO:0000256" key="6">
    <source>
        <dbReference type="ARBA" id="ARBA00022490"/>
    </source>
</evidence>